<dbReference type="EMBL" id="AMQN01009564">
    <property type="status" value="NOT_ANNOTATED_CDS"/>
    <property type="molecule type" value="Genomic_DNA"/>
</dbReference>
<evidence type="ECO:0000313" key="5">
    <source>
        <dbReference type="Proteomes" id="UP000014760"/>
    </source>
</evidence>
<gene>
    <name evidence="3" type="ORF">CAPTEDRAFT_188936</name>
</gene>
<name>R7UAI6_CAPTE</name>
<keyword evidence="5" id="KW-1185">Reference proteome</keyword>
<reference evidence="4" key="3">
    <citation type="submission" date="2015-06" db="UniProtKB">
        <authorList>
            <consortium name="EnsemblMetazoa"/>
        </authorList>
    </citation>
    <scope>IDENTIFICATION</scope>
</reference>
<dbReference type="AlphaFoldDB" id="R7UAI6"/>
<dbReference type="OrthoDB" id="6123456at2759"/>
<feature type="domain" description="DUF6589" evidence="2">
    <location>
        <begin position="300"/>
        <end position="647"/>
    </location>
</feature>
<dbReference type="InterPro" id="IPR046496">
    <property type="entry name" value="DUF6589"/>
</dbReference>
<organism evidence="3">
    <name type="scientific">Capitella teleta</name>
    <name type="common">Polychaete worm</name>
    <dbReference type="NCBI Taxonomy" id="283909"/>
    <lineage>
        <taxon>Eukaryota</taxon>
        <taxon>Metazoa</taxon>
        <taxon>Spiralia</taxon>
        <taxon>Lophotrochozoa</taxon>
        <taxon>Annelida</taxon>
        <taxon>Polychaeta</taxon>
        <taxon>Sedentaria</taxon>
        <taxon>Scolecida</taxon>
        <taxon>Capitellidae</taxon>
        <taxon>Capitella</taxon>
    </lineage>
</organism>
<reference evidence="3 5" key="2">
    <citation type="journal article" date="2013" name="Nature">
        <title>Insights into bilaterian evolution from three spiralian genomes.</title>
        <authorList>
            <person name="Simakov O."/>
            <person name="Marletaz F."/>
            <person name="Cho S.J."/>
            <person name="Edsinger-Gonzales E."/>
            <person name="Havlak P."/>
            <person name="Hellsten U."/>
            <person name="Kuo D.H."/>
            <person name="Larsson T."/>
            <person name="Lv J."/>
            <person name="Arendt D."/>
            <person name="Savage R."/>
            <person name="Osoegawa K."/>
            <person name="de Jong P."/>
            <person name="Grimwood J."/>
            <person name="Chapman J.A."/>
            <person name="Shapiro H."/>
            <person name="Aerts A."/>
            <person name="Otillar R.P."/>
            <person name="Terry A.Y."/>
            <person name="Boore J.L."/>
            <person name="Grigoriev I.V."/>
            <person name="Lindberg D.R."/>
            <person name="Seaver E.C."/>
            <person name="Weisblat D.A."/>
            <person name="Putnam N.H."/>
            <person name="Rokhsar D.S."/>
        </authorList>
    </citation>
    <scope>NUCLEOTIDE SEQUENCE</scope>
    <source>
        <strain evidence="3 5">I ESC-2004</strain>
    </source>
</reference>
<dbReference type="Pfam" id="PF20231">
    <property type="entry name" value="DUF6589"/>
    <property type="match status" value="1"/>
</dbReference>
<reference evidence="5" key="1">
    <citation type="submission" date="2012-12" db="EMBL/GenBank/DDBJ databases">
        <authorList>
            <person name="Hellsten U."/>
            <person name="Grimwood J."/>
            <person name="Chapman J.A."/>
            <person name="Shapiro H."/>
            <person name="Aerts A."/>
            <person name="Otillar R.P."/>
            <person name="Terry A.Y."/>
            <person name="Boore J.L."/>
            <person name="Simakov O."/>
            <person name="Marletaz F."/>
            <person name="Cho S.-J."/>
            <person name="Edsinger-Gonzales E."/>
            <person name="Havlak P."/>
            <person name="Kuo D.-H."/>
            <person name="Larsson T."/>
            <person name="Lv J."/>
            <person name="Arendt D."/>
            <person name="Savage R."/>
            <person name="Osoegawa K."/>
            <person name="de Jong P."/>
            <person name="Lindberg D.R."/>
            <person name="Seaver E.C."/>
            <person name="Weisblat D.A."/>
            <person name="Putnam N.H."/>
            <person name="Grigoriev I.V."/>
            <person name="Rokhsar D.S."/>
        </authorList>
    </citation>
    <scope>NUCLEOTIDE SEQUENCE</scope>
    <source>
        <strain evidence="5">I ESC-2004</strain>
    </source>
</reference>
<dbReference type="OMA" id="CIADAPE"/>
<evidence type="ECO:0000256" key="1">
    <source>
        <dbReference type="SAM" id="MobiDB-lite"/>
    </source>
</evidence>
<evidence type="ECO:0000313" key="3">
    <source>
        <dbReference type="EMBL" id="ELU00828.1"/>
    </source>
</evidence>
<sequence length="723" mass="82276">MTALNVPPVNGGYVCYECKKAILAANIVPQEELQSKGPVKKPRRSSFSPPKRNNSKRFKTTATSSLEEGHYPRMFRSLLESHHARVAFDDIVTETIKKERCHQAQICRSRICRENERKGEGIVGNLIEMPDKQARQRCCQRVGTILSIILYSHQPLVHGFIQTCIGTFLWMNGCSQMVLKVLHAFGLSRARTGTMTGVNSLRDNAVKDMANWKAQQIDASGLSDKKSQQQEDSAISNIGYTITHDNVQLEAHVRHQCSSRSNVCHIWDMAFMTMNLVKSPIFDPHLPWPGVTDASISLTKILPDRTIWESLRRRMIKATEDILATHFLYLPADKHPIPHDLTKEMSQKSEVRTIGVLNENPSSMVGMLRIMEKLMEHVPNAKNGIQPVVCFGDGLSVDRMRDCQRLRLSAKDPVHNLRALVACPQEFHRRGLLTQDTMNALFSGKSICDRGTLFNLKQAFNHRQVKGKVMHNFNHVNDFLKRRLSSRQREPCHKKKFAPYSWTLKRPECCACGNDLWYCSEACVSLSACCEDGIQEYAKAVLYSGLRHRAFRSAVRAGNGPFMMNDWRVNVIDFWSKNHYKYLKLAHELLININGFQPPHIAFDMVHNRKANVSGMPDRNIGLDLYNEFKKLGYKEMLKQSHDVYSDNATDLCAHLSGAFKTHLENVMGQLVEEPSRCKTTSYVVDIPSSLFKIPNDLVVRNPYKLSQRLQSYAEDMDDCAKP</sequence>
<protein>
    <recommendedName>
        <fullName evidence="2">DUF6589 domain-containing protein</fullName>
    </recommendedName>
</protein>
<dbReference type="STRING" id="283909.R7UAI6"/>
<dbReference type="EMBL" id="KB305692">
    <property type="protein sequence ID" value="ELU00828.1"/>
    <property type="molecule type" value="Genomic_DNA"/>
</dbReference>
<feature type="region of interest" description="Disordered" evidence="1">
    <location>
        <begin position="33"/>
        <end position="63"/>
    </location>
</feature>
<dbReference type="EnsemblMetazoa" id="CapteT188936">
    <property type="protein sequence ID" value="CapteP188936"/>
    <property type="gene ID" value="CapteG188936"/>
</dbReference>
<dbReference type="HOGENOM" id="CLU_382736_0_0_1"/>
<proteinExistence type="predicted"/>
<accession>R7UAI6</accession>
<dbReference type="Proteomes" id="UP000014760">
    <property type="component" value="Unassembled WGS sequence"/>
</dbReference>
<evidence type="ECO:0000313" key="4">
    <source>
        <dbReference type="EnsemblMetazoa" id="CapteP188936"/>
    </source>
</evidence>
<evidence type="ECO:0000259" key="2">
    <source>
        <dbReference type="Pfam" id="PF20231"/>
    </source>
</evidence>
<dbReference type="EMBL" id="AMQN01009563">
    <property type="status" value="NOT_ANNOTATED_CDS"/>
    <property type="molecule type" value="Genomic_DNA"/>
</dbReference>